<feature type="transmembrane region" description="Helical" evidence="3">
    <location>
        <begin position="87"/>
        <end position="106"/>
    </location>
</feature>
<feature type="transmembrane region" description="Helical" evidence="3">
    <location>
        <begin position="118"/>
        <end position="141"/>
    </location>
</feature>
<feature type="transmembrane region" description="Helical" evidence="3">
    <location>
        <begin position="49"/>
        <end position="75"/>
    </location>
</feature>
<dbReference type="PANTHER" id="PTHR37815">
    <property type="entry name" value="UPF0397 PROTEIN BC_2624-RELATED"/>
    <property type="match status" value="1"/>
</dbReference>
<comment type="caution">
    <text evidence="4">The sequence shown here is derived from an EMBL/GenBank/DDBJ whole genome shotgun (WGS) entry which is preliminary data.</text>
</comment>
<protein>
    <submittedName>
        <fullName evidence="4">ECF-type riboflavin transporter substrate-binding protein</fullName>
    </submittedName>
</protein>
<reference evidence="4 5" key="1">
    <citation type="journal article" date="2021" name="ISME Commun">
        <title>Automated analysis of genomic sequences facilitates high-throughput and comprehensive description of bacteria.</title>
        <authorList>
            <person name="Hitch T.C.A."/>
        </authorList>
    </citation>
    <scope>NUCLEOTIDE SEQUENCE [LARGE SCALE GENOMIC DNA]</scope>
    <source>
        <strain evidence="4 5">Sanger_18</strain>
    </source>
</reference>
<dbReference type="InterPro" id="IPR009825">
    <property type="entry name" value="ECF_substrate-spec-like"/>
</dbReference>
<dbReference type="Gene3D" id="1.10.1760.20">
    <property type="match status" value="1"/>
</dbReference>
<evidence type="ECO:0000256" key="2">
    <source>
        <dbReference type="ARBA" id="ARBA00022989"/>
    </source>
</evidence>
<feature type="transmembrane region" description="Helical" evidence="3">
    <location>
        <begin position="17"/>
        <end position="37"/>
    </location>
</feature>
<proteinExistence type="predicted"/>
<keyword evidence="2 3" id="KW-1133">Transmembrane helix</keyword>
<name>A0ABT2SZK6_9FIRM</name>
<evidence type="ECO:0000256" key="3">
    <source>
        <dbReference type="SAM" id="Phobius"/>
    </source>
</evidence>
<dbReference type="RefSeq" id="WP_118796929.1">
    <property type="nucleotide sequence ID" value="NZ_JAOQKJ010000002.1"/>
</dbReference>
<gene>
    <name evidence="4" type="ORF">OCV77_02760</name>
</gene>
<feature type="transmembrane region" description="Helical" evidence="3">
    <location>
        <begin position="153"/>
        <end position="179"/>
    </location>
</feature>
<accession>A0ABT2SZK6</accession>
<dbReference type="PANTHER" id="PTHR37815:SF3">
    <property type="entry name" value="UPF0397 PROTEIN SPR0429"/>
    <property type="match status" value="1"/>
</dbReference>
<evidence type="ECO:0000256" key="1">
    <source>
        <dbReference type="ARBA" id="ARBA00022692"/>
    </source>
</evidence>
<sequence>MKESKWKQFLGVWNTKTIVGVAIGAALFGVLMVFGGIKIFSNTSLTSAMVVVVVVAALFGPVPAALTAGIGNVIADLIGGWGFWFDWSFGNLVLGLFVGLLPLYGAKISEGIFTVKHAIIYVITCIVGNIVAFGLVTPLLTSLFYSQELAITWLQAASAIVSNGVVLIVIGIPFLFLLAKRNASKTNLKKED</sequence>
<dbReference type="Proteomes" id="UP001652432">
    <property type="component" value="Unassembled WGS sequence"/>
</dbReference>
<keyword evidence="1 3" id="KW-0812">Transmembrane</keyword>
<dbReference type="NCBIfam" id="NF010182">
    <property type="entry name" value="PRK13661.1"/>
    <property type="match status" value="1"/>
</dbReference>
<evidence type="ECO:0000313" key="4">
    <source>
        <dbReference type="EMBL" id="MCU6743433.1"/>
    </source>
</evidence>
<keyword evidence="3" id="KW-0472">Membrane</keyword>
<evidence type="ECO:0000313" key="5">
    <source>
        <dbReference type="Proteomes" id="UP001652432"/>
    </source>
</evidence>
<keyword evidence="5" id="KW-1185">Reference proteome</keyword>
<dbReference type="EMBL" id="JAOQKJ010000002">
    <property type="protein sequence ID" value="MCU6743433.1"/>
    <property type="molecule type" value="Genomic_DNA"/>
</dbReference>
<organism evidence="4 5">
    <name type="scientific">Suilimivivens aceti</name>
    <dbReference type="NCBI Taxonomy" id="2981774"/>
    <lineage>
        <taxon>Bacteria</taxon>
        <taxon>Bacillati</taxon>
        <taxon>Bacillota</taxon>
        <taxon>Clostridia</taxon>
        <taxon>Lachnospirales</taxon>
        <taxon>Lachnospiraceae</taxon>
        <taxon>Suilimivivens</taxon>
    </lineage>
</organism>
<dbReference type="Pfam" id="PF07155">
    <property type="entry name" value="ECF-ribofla_trS"/>
    <property type="match status" value="1"/>
</dbReference>